<evidence type="ECO:0000313" key="1">
    <source>
        <dbReference type="EMBL" id="PNS09762.1"/>
    </source>
</evidence>
<accession>A0A2K1Q3X9</accession>
<comment type="caution">
    <text evidence="1">The sequence shown here is derived from an EMBL/GenBank/DDBJ whole genome shotgun (WGS) entry which is preliminary data.</text>
</comment>
<dbReference type="EMBL" id="NPZB01000001">
    <property type="protein sequence ID" value="PNS09762.1"/>
    <property type="molecule type" value="Genomic_DNA"/>
</dbReference>
<sequence>MLDDVIPDMTFRGLLLGPKEEPVDLRWLLYKGMPSVHKRNVKKVIESGHLGQPQLERLPLIKEIHKILQAEITAKNLGRLSVANYWKVLKYLVGFAESARLLLTPSNAMSLYLAYCAHIRRRDDLSGDSKYAYSHTLAKIIAPVLGVDANKLQWKTNIRQPKRLGNQTAKENLETTAAFVQVMLQVAQQLPVSVIRGPLPVAVHFDSGVEYFVHIGNELKPVDGLKRQDPARLKRAHDARNRRSKNNSNRARARLINLRIEAEILIFINQTGGNLTQALQLTGSKYRYQSAGDYLVLYVWKGRAKHAVELRIHKAYRPHFEAYLKWRSAIFPDDQDGLTFPFVFDDGDKAMQRTWWAFSEVRRLAKEIGQPFVHSQQLRKTAGNFMKRNVSRQAAAELLSNTERTFRENYEEVHHQSASRELVSFWRDTEVFVSAVGPGGCQEAKPKLRDDSPVGAPKPDCEGGGGCLFCDKNRDLRSFDHAWSLASFHHLKLAEFNADRTPLSLMEGHPVALVVERTAEKLDALSEMDKECTEWVNEARLRVNEGRYHPYYTAAFAILKGI</sequence>
<protein>
    <submittedName>
        <fullName evidence="1">Uncharacterized protein</fullName>
    </submittedName>
</protein>
<dbReference type="RefSeq" id="WP_129588392.1">
    <property type="nucleotide sequence ID" value="NZ_NPZB01000001.1"/>
</dbReference>
<name>A0A2K1Q3X9_9GAMM</name>
<dbReference type="OrthoDB" id="8714551at2"/>
<dbReference type="AlphaFoldDB" id="A0A2K1Q3X9"/>
<dbReference type="Proteomes" id="UP000236220">
    <property type="component" value="Unassembled WGS sequence"/>
</dbReference>
<keyword evidence="2" id="KW-1185">Reference proteome</keyword>
<organism evidence="1 2">
    <name type="scientific">Solilutibacter silvestris</name>
    <dbReference type="NCBI Taxonomy" id="1645665"/>
    <lineage>
        <taxon>Bacteria</taxon>
        <taxon>Pseudomonadati</taxon>
        <taxon>Pseudomonadota</taxon>
        <taxon>Gammaproteobacteria</taxon>
        <taxon>Lysobacterales</taxon>
        <taxon>Lysobacteraceae</taxon>
        <taxon>Solilutibacter</taxon>
    </lineage>
</organism>
<gene>
    <name evidence="1" type="ORF">Lysil_1391</name>
</gene>
<evidence type="ECO:0000313" key="2">
    <source>
        <dbReference type="Proteomes" id="UP000236220"/>
    </source>
</evidence>
<reference evidence="1 2" key="1">
    <citation type="submission" date="2017-08" db="EMBL/GenBank/DDBJ databases">
        <title>Lysobacter sylvestris genome.</title>
        <authorList>
            <person name="Zhang D.-C."/>
            <person name="Albuquerque L."/>
            <person name="Franca L."/>
            <person name="Froufe H.J.C."/>
            <person name="Barroso C."/>
            <person name="Egas C."/>
            <person name="Da Costa M."/>
            <person name="Margesin R."/>
        </authorList>
    </citation>
    <scope>NUCLEOTIDE SEQUENCE [LARGE SCALE GENOMIC DNA]</scope>
    <source>
        <strain evidence="1 2">AM20-91</strain>
    </source>
</reference>
<proteinExistence type="predicted"/>